<dbReference type="CDD" id="cd01170">
    <property type="entry name" value="THZ_kinase"/>
    <property type="match status" value="1"/>
</dbReference>
<feature type="binding site" evidence="11">
    <location>
        <position position="46"/>
    </location>
    <ligand>
        <name>substrate</name>
    </ligand>
</feature>
<organism evidence="12 13">
    <name type="scientific">Clostridium grantii DSM 8605</name>
    <dbReference type="NCBI Taxonomy" id="1121316"/>
    <lineage>
        <taxon>Bacteria</taxon>
        <taxon>Bacillati</taxon>
        <taxon>Bacillota</taxon>
        <taxon>Clostridia</taxon>
        <taxon>Eubacteriales</taxon>
        <taxon>Clostridiaceae</taxon>
        <taxon>Clostridium</taxon>
    </lineage>
</organism>
<evidence type="ECO:0000256" key="4">
    <source>
        <dbReference type="ARBA" id="ARBA00022679"/>
    </source>
</evidence>
<feature type="binding site" evidence="11">
    <location>
        <position position="122"/>
    </location>
    <ligand>
        <name>ATP</name>
        <dbReference type="ChEBI" id="CHEBI:30616"/>
    </ligand>
</feature>
<dbReference type="SUPFAM" id="SSF53613">
    <property type="entry name" value="Ribokinase-like"/>
    <property type="match status" value="1"/>
</dbReference>
<evidence type="ECO:0000256" key="5">
    <source>
        <dbReference type="ARBA" id="ARBA00022723"/>
    </source>
</evidence>
<comment type="similarity">
    <text evidence="11">Belongs to the Thz kinase family.</text>
</comment>
<dbReference type="STRING" id="1121316.SAMN02745207_02052"/>
<dbReference type="GO" id="GO:0005524">
    <property type="term" value="F:ATP binding"/>
    <property type="evidence" value="ECO:0007669"/>
    <property type="project" value="UniProtKB-UniRule"/>
</dbReference>
<feature type="binding site" evidence="11">
    <location>
        <position position="196"/>
    </location>
    <ligand>
        <name>substrate</name>
    </ligand>
</feature>
<dbReference type="InterPro" id="IPR029056">
    <property type="entry name" value="Ribokinase-like"/>
</dbReference>
<dbReference type="EMBL" id="FQXM01000010">
    <property type="protein sequence ID" value="SHH69860.1"/>
    <property type="molecule type" value="Genomic_DNA"/>
</dbReference>
<dbReference type="HAMAP" id="MF_00228">
    <property type="entry name" value="Thz_kinase"/>
    <property type="match status" value="1"/>
</dbReference>
<evidence type="ECO:0000256" key="8">
    <source>
        <dbReference type="ARBA" id="ARBA00022840"/>
    </source>
</evidence>
<proteinExistence type="inferred from homology"/>
<keyword evidence="9 11" id="KW-0460">Magnesium</keyword>
<comment type="function">
    <text evidence="11">Catalyzes the phosphorylation of the hydroxyl group of 4-methyl-5-beta-hydroxyethylthiazole (THZ).</text>
</comment>
<dbReference type="OrthoDB" id="9778146at2"/>
<keyword evidence="7 11" id="KW-0418">Kinase</keyword>
<evidence type="ECO:0000256" key="9">
    <source>
        <dbReference type="ARBA" id="ARBA00022842"/>
    </source>
</evidence>
<evidence type="ECO:0000313" key="13">
    <source>
        <dbReference type="Proteomes" id="UP000184447"/>
    </source>
</evidence>
<dbReference type="Proteomes" id="UP000184447">
    <property type="component" value="Unassembled WGS sequence"/>
</dbReference>
<dbReference type="GO" id="GO:0009229">
    <property type="term" value="P:thiamine diphosphate biosynthetic process"/>
    <property type="evidence" value="ECO:0007669"/>
    <property type="project" value="UniProtKB-UniRule"/>
</dbReference>
<dbReference type="AlphaFoldDB" id="A0A1M5V3V6"/>
<keyword evidence="6 11" id="KW-0547">Nucleotide-binding</keyword>
<dbReference type="EC" id="2.7.1.50" evidence="11"/>
<sequence>METYSKIEKLLIDINEKNPLVHHITNYVTTNDCANIVLAIGASPVMADAINEIEDIVSISNSLIINIGTLNDTKIESMIKAGIKANKLNIPVILDPVGISASKYRTETIKKLLKEINFSVIRGNLSEIKALCGIDSISKGVDSREDSCREGEKIALMAAKLHNTVIAITGAVDYISDGKKIITLHNGNKILTKVTGTGCMTTSLIGAFCGATQDYFLAATLGILTMSLSGEIAYDSLKEGDGIGSFKVKLMDSIYNFSIDDINKRGKIYEG</sequence>
<evidence type="ECO:0000256" key="6">
    <source>
        <dbReference type="ARBA" id="ARBA00022741"/>
    </source>
</evidence>
<keyword evidence="13" id="KW-1185">Reference proteome</keyword>
<feature type="binding site" evidence="11">
    <location>
        <position position="169"/>
    </location>
    <ligand>
        <name>ATP</name>
        <dbReference type="ChEBI" id="CHEBI:30616"/>
    </ligand>
</feature>
<evidence type="ECO:0000256" key="11">
    <source>
        <dbReference type="HAMAP-Rule" id="MF_00228"/>
    </source>
</evidence>
<dbReference type="InterPro" id="IPR000417">
    <property type="entry name" value="Hyethyz_kinase"/>
</dbReference>
<dbReference type="GO" id="GO:0004417">
    <property type="term" value="F:hydroxyethylthiazole kinase activity"/>
    <property type="evidence" value="ECO:0007669"/>
    <property type="project" value="UniProtKB-UniRule"/>
</dbReference>
<evidence type="ECO:0000256" key="2">
    <source>
        <dbReference type="ARBA" id="ARBA00001946"/>
    </source>
</evidence>
<evidence type="ECO:0000256" key="7">
    <source>
        <dbReference type="ARBA" id="ARBA00022777"/>
    </source>
</evidence>
<evidence type="ECO:0000256" key="1">
    <source>
        <dbReference type="ARBA" id="ARBA00001771"/>
    </source>
</evidence>
<accession>A0A1M5V3V6</accession>
<dbReference type="Gene3D" id="3.40.1190.20">
    <property type="match status" value="1"/>
</dbReference>
<dbReference type="RefSeq" id="WP_073338345.1">
    <property type="nucleotide sequence ID" value="NZ_FQXM01000010.1"/>
</dbReference>
<protein>
    <recommendedName>
        <fullName evidence="11">Hydroxyethylthiazole kinase</fullName>
        <ecNumber evidence="11">2.7.1.50</ecNumber>
    </recommendedName>
    <alternativeName>
        <fullName evidence="11">4-methyl-5-beta-hydroxyethylthiazole kinase</fullName>
        <shortName evidence="11">TH kinase</shortName>
        <shortName evidence="11">Thz kinase</shortName>
    </alternativeName>
</protein>
<gene>
    <name evidence="11" type="primary">thiM</name>
    <name evidence="12" type="ORF">SAMN02745207_02052</name>
</gene>
<comment type="cofactor">
    <cofactor evidence="2 11">
        <name>Mg(2+)</name>
        <dbReference type="ChEBI" id="CHEBI:18420"/>
    </cofactor>
</comment>
<keyword evidence="8 11" id="KW-0067">ATP-binding</keyword>
<dbReference type="PRINTS" id="PR01099">
    <property type="entry name" value="HYETHTZKNASE"/>
</dbReference>
<evidence type="ECO:0000256" key="10">
    <source>
        <dbReference type="ARBA" id="ARBA00022977"/>
    </source>
</evidence>
<keyword evidence="4 11" id="KW-0808">Transferase</keyword>
<evidence type="ECO:0000256" key="3">
    <source>
        <dbReference type="ARBA" id="ARBA00004868"/>
    </source>
</evidence>
<dbReference type="NCBIfam" id="TIGR00694">
    <property type="entry name" value="thiM"/>
    <property type="match status" value="1"/>
</dbReference>
<dbReference type="GO" id="GO:0009228">
    <property type="term" value="P:thiamine biosynthetic process"/>
    <property type="evidence" value="ECO:0007669"/>
    <property type="project" value="UniProtKB-KW"/>
</dbReference>
<evidence type="ECO:0000313" key="12">
    <source>
        <dbReference type="EMBL" id="SHH69860.1"/>
    </source>
</evidence>
<dbReference type="UniPathway" id="UPA00060">
    <property type="reaction ID" value="UER00139"/>
</dbReference>
<dbReference type="NCBIfam" id="NF006830">
    <property type="entry name" value="PRK09355.1"/>
    <property type="match status" value="1"/>
</dbReference>
<comment type="catalytic activity">
    <reaction evidence="1 11">
        <text>5-(2-hydroxyethyl)-4-methylthiazole + ATP = 4-methyl-5-(2-phosphooxyethyl)-thiazole + ADP + H(+)</text>
        <dbReference type="Rhea" id="RHEA:24212"/>
        <dbReference type="ChEBI" id="CHEBI:15378"/>
        <dbReference type="ChEBI" id="CHEBI:17957"/>
        <dbReference type="ChEBI" id="CHEBI:30616"/>
        <dbReference type="ChEBI" id="CHEBI:58296"/>
        <dbReference type="ChEBI" id="CHEBI:456216"/>
        <dbReference type="EC" id="2.7.1.50"/>
    </reaction>
</comment>
<keyword evidence="10 11" id="KW-0784">Thiamine biosynthesis</keyword>
<comment type="pathway">
    <text evidence="3 11">Cofactor biosynthesis; thiamine diphosphate biosynthesis; 4-methyl-5-(2-phosphoethyl)-thiazole from 5-(2-hydroxyethyl)-4-methylthiazole: step 1/1.</text>
</comment>
<reference evidence="12 13" key="1">
    <citation type="submission" date="2016-11" db="EMBL/GenBank/DDBJ databases">
        <authorList>
            <person name="Jaros S."/>
            <person name="Januszkiewicz K."/>
            <person name="Wedrychowicz H."/>
        </authorList>
    </citation>
    <scope>NUCLEOTIDE SEQUENCE [LARGE SCALE GENOMIC DNA]</scope>
    <source>
        <strain evidence="12 13">DSM 8605</strain>
    </source>
</reference>
<dbReference type="PIRSF" id="PIRSF000513">
    <property type="entry name" value="Thz_kinase"/>
    <property type="match status" value="1"/>
</dbReference>
<keyword evidence="5 11" id="KW-0479">Metal-binding</keyword>
<name>A0A1M5V3V6_9CLOT</name>
<dbReference type="GO" id="GO:0000287">
    <property type="term" value="F:magnesium ion binding"/>
    <property type="evidence" value="ECO:0007669"/>
    <property type="project" value="UniProtKB-UniRule"/>
</dbReference>
<dbReference type="Pfam" id="PF02110">
    <property type="entry name" value="HK"/>
    <property type="match status" value="1"/>
</dbReference>